<proteinExistence type="predicted"/>
<dbReference type="Proteomes" id="UP000785679">
    <property type="component" value="Unassembled WGS sequence"/>
</dbReference>
<name>A0A8J8P2N5_HALGN</name>
<dbReference type="OrthoDB" id="441817at2759"/>
<evidence type="ECO:0000313" key="2">
    <source>
        <dbReference type="EMBL" id="TNV84745.1"/>
    </source>
</evidence>
<gene>
    <name evidence="2" type="ORF">FGO68_gene11251</name>
</gene>
<keyword evidence="3" id="KW-1185">Reference proteome</keyword>
<organism evidence="2 3">
    <name type="scientific">Halteria grandinella</name>
    <dbReference type="NCBI Taxonomy" id="5974"/>
    <lineage>
        <taxon>Eukaryota</taxon>
        <taxon>Sar</taxon>
        <taxon>Alveolata</taxon>
        <taxon>Ciliophora</taxon>
        <taxon>Intramacronucleata</taxon>
        <taxon>Spirotrichea</taxon>
        <taxon>Stichotrichia</taxon>
        <taxon>Sporadotrichida</taxon>
        <taxon>Halteriidae</taxon>
        <taxon>Halteria</taxon>
    </lineage>
</organism>
<feature type="signal peptide" evidence="1">
    <location>
        <begin position="1"/>
        <end position="20"/>
    </location>
</feature>
<feature type="chain" id="PRO_5035201279" description="Tyrosine-protein kinase ephrin type A/B receptor-like domain-containing protein" evidence="1">
    <location>
        <begin position="21"/>
        <end position="501"/>
    </location>
</feature>
<accession>A0A8J8P2N5</accession>
<evidence type="ECO:0008006" key="4">
    <source>
        <dbReference type="Google" id="ProtNLM"/>
    </source>
</evidence>
<reference evidence="2" key="1">
    <citation type="submission" date="2019-06" db="EMBL/GenBank/DDBJ databases">
        <authorList>
            <person name="Zheng W."/>
        </authorList>
    </citation>
    <scope>NUCLEOTIDE SEQUENCE</scope>
    <source>
        <strain evidence="2">QDHG01</strain>
    </source>
</reference>
<keyword evidence="1" id="KW-0732">Signal</keyword>
<dbReference type="GO" id="GO:0016020">
    <property type="term" value="C:membrane"/>
    <property type="evidence" value="ECO:0007669"/>
    <property type="project" value="TreeGrafter"/>
</dbReference>
<dbReference type="SMART" id="SM01411">
    <property type="entry name" value="Ephrin_rec_like"/>
    <property type="match status" value="2"/>
</dbReference>
<dbReference type="InterPro" id="IPR039181">
    <property type="entry name" value="Elapor1/2"/>
</dbReference>
<comment type="caution">
    <text evidence="2">The sequence shown here is derived from an EMBL/GenBank/DDBJ whole genome shotgun (WGS) entry which is preliminary data.</text>
</comment>
<dbReference type="PANTHER" id="PTHR22727:SF15">
    <property type="entry name" value="MRH DOMAIN-CONTAINING PROTEIN"/>
    <property type="match status" value="1"/>
</dbReference>
<protein>
    <recommendedName>
        <fullName evidence="4">Tyrosine-protein kinase ephrin type A/B receptor-like domain-containing protein</fullName>
    </recommendedName>
</protein>
<dbReference type="AlphaFoldDB" id="A0A8J8P2N5"/>
<evidence type="ECO:0000313" key="3">
    <source>
        <dbReference type="Proteomes" id="UP000785679"/>
    </source>
</evidence>
<dbReference type="PANTHER" id="PTHR22727">
    <property type="entry name" value="PROTEIN CBG13728"/>
    <property type="match status" value="1"/>
</dbReference>
<dbReference type="EMBL" id="RRYP01002462">
    <property type="protein sequence ID" value="TNV84745.1"/>
    <property type="molecule type" value="Genomic_DNA"/>
</dbReference>
<sequence>MKNLKGAIFVIAAIFYISTAKDCKLSDAQLGFSQCHSVTKTRTGFYYYDEKDTCSDTSDPLPPPLTSLKCDLPCPDGTFLSVDPLSKSSICTQCPANTFSTTGILIDGLMGNWERIQLALDGQGSDGASDIKAWSLPVEYDCYYQDDTLRWVQNMKCTPWQASEGGKSIVAKETEAYNTYTAFEMTYNAYLRTAGSIEFKYRKDSKRTYIVNGEFKFAVNNKEVLLDYKVAKQSDWEVFSYALPQPGMYTFTWIYTKYSEKTLTESMGAELEYVKITGLDYNPKQCIKCEQGWSQAGADRCTLCGANYYIETQPDQTQQCKACPQGYLSEPGSKGIDSCQKMRACTKSDIITQYGKCQGNMQTRKVSYAWIQPIVCNKEDPSSVLLPNETTTECRKCGRGQFFDRSLSQCAYCPDGFFNSHSSLQEMGDDGRVYACSACPEGKAAVKVLEYVDFEAIPPIMQKKCSIIDSSKASQNDCDRRSRTHYCSHKRTQLIRQMAIA</sequence>
<evidence type="ECO:0000256" key="1">
    <source>
        <dbReference type="SAM" id="SignalP"/>
    </source>
</evidence>